<accession>A0A8H5CK79</accession>
<comment type="caution">
    <text evidence="5">The sequence shown here is derived from an EMBL/GenBank/DDBJ whole genome shotgun (WGS) entry which is preliminary data.</text>
</comment>
<dbReference type="SUPFAM" id="SSF50978">
    <property type="entry name" value="WD40 repeat-like"/>
    <property type="match status" value="1"/>
</dbReference>
<evidence type="ECO:0000256" key="3">
    <source>
        <dbReference type="PROSITE-ProRule" id="PRU00221"/>
    </source>
</evidence>
<feature type="compositionally biased region" description="Basic and acidic residues" evidence="4">
    <location>
        <begin position="604"/>
        <end position="624"/>
    </location>
</feature>
<dbReference type="OrthoDB" id="4869960at2759"/>
<dbReference type="Proteomes" id="UP000559256">
    <property type="component" value="Unassembled WGS sequence"/>
</dbReference>
<evidence type="ECO:0000256" key="2">
    <source>
        <dbReference type="ARBA" id="ARBA00022737"/>
    </source>
</evidence>
<dbReference type="SMART" id="SM00320">
    <property type="entry name" value="WD40"/>
    <property type="match status" value="5"/>
</dbReference>
<sequence>MWSKLVPRLEISKNFGVNFIGNGFFGSTSEWRARTHSSSGTKFKFNKSLALFVYNHPISVNVPSSKTRHSDELDSNVIQPLSMSPTLFESGFPYHSKLKKHTSCINALTFDSVGRFLASGGDDCEIHLWDFHNEDVDMRGPCHTFIGPRNNIFNLEFSISNKYLFAGGTDATIRQYDVASLYTNTLAPEDKLPKSAFLERDIVRDISCFPFNDEVFLSASESGRILRHDLRVNSAIPNHVKASDTIQLSSEVTGVRYHPTMEHLFVTSENLGRVCLRDARLGFGKRSERRDQGVVLQYNTTLTRFSDGKLCKPEASSVTFDSEGKKLAVTMLNFYPTIYGLSDPDPLAVCTTGARPKKANKTLTSVLARNLAMQLHSPTSRTERLEPVRGYSNSCTMKHGSFSRQAPITSSLYPSSHHSTSSPPRTRTHARSGVGDADANYYAAGSDDFRGYVWKVPGVDKLTGMREVLNERMAMEKLMALTGSSEGGLESPAGGLGVGFISSNPDFKNLARDESGKHSVCAPVELDCPCTVLEGHKSIANTVLFHPSFPLILTTGIERYIYVHSPSKSNPFCVKLKRSKGVVNTKEPSQDVAMDVDSASIADKVGKRAESGSRGAEGRGADTRNDDDDEEEEEEEEEEERYTIELFDSILRTEGWADPFDVRGRGRLGEDSSDDDDDDGVQSDSEEDLEC</sequence>
<organism evidence="5 6">
    <name type="scientific">Tetrapyrgos nigripes</name>
    <dbReference type="NCBI Taxonomy" id="182062"/>
    <lineage>
        <taxon>Eukaryota</taxon>
        <taxon>Fungi</taxon>
        <taxon>Dikarya</taxon>
        <taxon>Basidiomycota</taxon>
        <taxon>Agaricomycotina</taxon>
        <taxon>Agaricomycetes</taxon>
        <taxon>Agaricomycetidae</taxon>
        <taxon>Agaricales</taxon>
        <taxon>Marasmiineae</taxon>
        <taxon>Marasmiaceae</taxon>
        <taxon>Tetrapyrgos</taxon>
    </lineage>
</organism>
<dbReference type="InterPro" id="IPR045151">
    <property type="entry name" value="DCAF8"/>
</dbReference>
<keyword evidence="2" id="KW-0677">Repeat</keyword>
<evidence type="ECO:0000256" key="4">
    <source>
        <dbReference type="SAM" id="MobiDB-lite"/>
    </source>
</evidence>
<feature type="region of interest" description="Disordered" evidence="4">
    <location>
        <begin position="603"/>
        <end position="691"/>
    </location>
</feature>
<dbReference type="Pfam" id="PF00400">
    <property type="entry name" value="WD40"/>
    <property type="match status" value="2"/>
</dbReference>
<evidence type="ECO:0000313" key="5">
    <source>
        <dbReference type="EMBL" id="KAF5343245.1"/>
    </source>
</evidence>
<feature type="compositionally biased region" description="Low complexity" evidence="4">
    <location>
        <begin position="410"/>
        <end position="425"/>
    </location>
</feature>
<dbReference type="Gene3D" id="2.130.10.10">
    <property type="entry name" value="YVTN repeat-like/Quinoprotein amine dehydrogenase"/>
    <property type="match status" value="2"/>
</dbReference>
<dbReference type="PROSITE" id="PS50294">
    <property type="entry name" value="WD_REPEATS_REGION"/>
    <property type="match status" value="1"/>
</dbReference>
<dbReference type="GO" id="GO:0005737">
    <property type="term" value="C:cytoplasm"/>
    <property type="evidence" value="ECO:0007669"/>
    <property type="project" value="TreeGrafter"/>
</dbReference>
<dbReference type="InterPro" id="IPR015943">
    <property type="entry name" value="WD40/YVTN_repeat-like_dom_sf"/>
</dbReference>
<keyword evidence="6" id="KW-1185">Reference proteome</keyword>
<dbReference type="AlphaFoldDB" id="A0A8H5CK79"/>
<dbReference type="GO" id="GO:0045717">
    <property type="term" value="P:negative regulation of fatty acid biosynthetic process"/>
    <property type="evidence" value="ECO:0007669"/>
    <property type="project" value="TreeGrafter"/>
</dbReference>
<feature type="compositionally biased region" description="Acidic residues" evidence="4">
    <location>
        <begin position="671"/>
        <end position="691"/>
    </location>
</feature>
<dbReference type="PANTHER" id="PTHR15574:SF40">
    <property type="entry name" value="WD AND TETRATRICOPEPTIDE REPEATS PROTEIN 1"/>
    <property type="match status" value="1"/>
</dbReference>
<dbReference type="GO" id="GO:0080008">
    <property type="term" value="C:Cul4-RING E3 ubiquitin ligase complex"/>
    <property type="evidence" value="ECO:0007669"/>
    <property type="project" value="TreeGrafter"/>
</dbReference>
<gene>
    <name evidence="5" type="ORF">D9758_013413</name>
</gene>
<keyword evidence="1 3" id="KW-0853">WD repeat</keyword>
<dbReference type="PANTHER" id="PTHR15574">
    <property type="entry name" value="WD REPEAT DOMAIN-CONTAINING FAMILY"/>
    <property type="match status" value="1"/>
</dbReference>
<name>A0A8H5CK79_9AGAR</name>
<reference evidence="5 6" key="1">
    <citation type="journal article" date="2020" name="ISME J.">
        <title>Uncovering the hidden diversity of litter-decomposition mechanisms in mushroom-forming fungi.</title>
        <authorList>
            <person name="Floudas D."/>
            <person name="Bentzer J."/>
            <person name="Ahren D."/>
            <person name="Johansson T."/>
            <person name="Persson P."/>
            <person name="Tunlid A."/>
        </authorList>
    </citation>
    <scope>NUCLEOTIDE SEQUENCE [LARGE SCALE GENOMIC DNA]</scope>
    <source>
        <strain evidence="5 6">CBS 291.85</strain>
    </source>
</reference>
<evidence type="ECO:0000313" key="6">
    <source>
        <dbReference type="Proteomes" id="UP000559256"/>
    </source>
</evidence>
<dbReference type="EMBL" id="JAACJM010000145">
    <property type="protein sequence ID" value="KAF5343245.1"/>
    <property type="molecule type" value="Genomic_DNA"/>
</dbReference>
<dbReference type="InterPro" id="IPR001680">
    <property type="entry name" value="WD40_rpt"/>
</dbReference>
<feature type="compositionally biased region" description="Basic and acidic residues" evidence="4">
    <location>
        <begin position="660"/>
        <end position="670"/>
    </location>
</feature>
<feature type="region of interest" description="Disordered" evidence="4">
    <location>
        <begin position="407"/>
        <end position="433"/>
    </location>
</feature>
<dbReference type="PROSITE" id="PS50082">
    <property type="entry name" value="WD_REPEATS_2"/>
    <property type="match status" value="1"/>
</dbReference>
<proteinExistence type="predicted"/>
<feature type="repeat" description="WD" evidence="3">
    <location>
        <begin position="98"/>
        <end position="139"/>
    </location>
</feature>
<evidence type="ECO:0000256" key="1">
    <source>
        <dbReference type="ARBA" id="ARBA00022574"/>
    </source>
</evidence>
<protein>
    <submittedName>
        <fullName evidence="5">Uncharacterized protein</fullName>
    </submittedName>
</protein>
<feature type="compositionally biased region" description="Acidic residues" evidence="4">
    <location>
        <begin position="625"/>
        <end position="640"/>
    </location>
</feature>
<dbReference type="InterPro" id="IPR036322">
    <property type="entry name" value="WD40_repeat_dom_sf"/>
</dbReference>